<reference evidence="1" key="2">
    <citation type="submission" date="2019-11" db="EMBL/GenBank/DDBJ databases">
        <authorList>
            <consortium name="NCBI Pathogen Detection Project"/>
        </authorList>
    </citation>
    <scope>NUCLEOTIDE SEQUENCE</scope>
    <source>
        <strain evidence="1">HPB3501</strain>
    </source>
</reference>
<sequence>MKLTKILFNKDIQETIQKISFNQASQIINRKIIEKTMNQKMLLLRYIIFAIIISIEGLLASTFSGWVVSSPIFALLEWAVVLVTIIYFFKINLKSFSENYLSRFYSCCSIIFSIVSVIFSIGLWFVFGAFSAGIKDEYMTQIIIQTVCAVGGVILVSFAIYKYLQYLEINELAVFDPTIKIPLWGKFVDKSLIYGIVIVIAGMQIYRMNKFWLLNDDSWISTMLIPMGEILLVAIVVFLLVAIPVRFFYPDFVKSYLLQKYTDVFRKEHGFTEKEWYGE</sequence>
<dbReference type="Proteomes" id="UP000844471">
    <property type="component" value="Unassembled WGS sequence"/>
</dbReference>
<reference evidence="1" key="1">
    <citation type="journal article" date="2018" name="Genome Biol.">
        <title>SKESA: strategic k-mer extension for scrupulous assemblies.</title>
        <authorList>
            <person name="Souvorov A."/>
            <person name="Agarwala R."/>
            <person name="Lipman D.J."/>
        </authorList>
    </citation>
    <scope>NUCLEOTIDE SEQUENCE [LARGE SCALE GENOMIC DNA]</scope>
    <source>
        <strain evidence="1">HPB3501</strain>
    </source>
</reference>
<protein>
    <submittedName>
        <fullName evidence="1">Uncharacterized protein</fullName>
    </submittedName>
</protein>
<dbReference type="AlphaFoldDB" id="A0A6X4PR34"/>
<accession>A0A6X4PR34</accession>
<evidence type="ECO:0000313" key="1">
    <source>
        <dbReference type="EMBL" id="HAA9721313.1"/>
    </source>
</evidence>
<organism evidence="1">
    <name type="scientific">Listeria monocytogenes</name>
    <dbReference type="NCBI Taxonomy" id="1639"/>
    <lineage>
        <taxon>Bacteria</taxon>
        <taxon>Bacillati</taxon>
        <taxon>Bacillota</taxon>
        <taxon>Bacilli</taxon>
        <taxon>Bacillales</taxon>
        <taxon>Listeriaceae</taxon>
        <taxon>Listeria</taxon>
    </lineage>
</organism>
<dbReference type="EMBL" id="DAAEZQ010000002">
    <property type="protein sequence ID" value="HAA9721313.1"/>
    <property type="molecule type" value="Genomic_DNA"/>
</dbReference>
<gene>
    <name evidence="1" type="ORF">GIH49_04035</name>
</gene>
<comment type="caution">
    <text evidence="1">The sequence shown here is derived from an EMBL/GenBank/DDBJ whole genome shotgun (WGS) entry which is preliminary data.</text>
</comment>
<proteinExistence type="predicted"/>
<dbReference type="RefSeq" id="WP_069008667.1">
    <property type="nucleotide sequence ID" value="NZ_JBEQPT010000003.1"/>
</dbReference>
<name>A0A6X4PR34_LISMN</name>